<dbReference type="KEGG" id="anf:AQPE_3526"/>
<sequence>MSVNKIKTEICLNCETHLRPEDNYCPNCGQKNTTHIIPLKHILLETFEDFFHFDTKLWNTIKTTFAHPGKITRDYLEGKRARYVPPVKFYIFISFIFFLLLGKLSDHAIDERKNPQDWNLTISKSMSISLNELLGEKKLYYSKDSNDVRLIEFDFTSKDSLQRYLVQLKSAPDSVINKLLVEDDMDTTANVRKNFRNLLALIPEHSSALDSMKQNYFVDGKFEFETAEEYNQFKEKIRDYSDAQIDSVLISKGENANWVNRQLLRKFRKFDWKDKDDMKVLIHAVLKSISLTMFVMMPVTALLLLLIFYRKKYYYEHLIFSIHIHTIFFLILSLVLGIQIFISDSLGNMLWSWTFLICLIYLVLSLKYNYKQPWGKTIAKFLLMSMPYLIISLTLAVVAIVYGFLA</sequence>
<keyword evidence="1" id="KW-0472">Membrane</keyword>
<dbReference type="AlphaFoldDB" id="A0A5K7SCL0"/>
<keyword evidence="1" id="KW-0812">Transmembrane</keyword>
<evidence type="ECO:0000313" key="3">
    <source>
        <dbReference type="Proteomes" id="UP001193389"/>
    </source>
</evidence>
<gene>
    <name evidence="2" type="ORF">AQPE_3526</name>
</gene>
<dbReference type="Pfam" id="PF12412">
    <property type="entry name" value="DUF3667"/>
    <property type="match status" value="1"/>
</dbReference>
<dbReference type="EMBL" id="AP018694">
    <property type="protein sequence ID" value="BBE19341.1"/>
    <property type="molecule type" value="Genomic_DNA"/>
</dbReference>
<feature type="transmembrane region" description="Helical" evidence="1">
    <location>
        <begin position="87"/>
        <end position="105"/>
    </location>
</feature>
<dbReference type="InterPro" id="IPR022134">
    <property type="entry name" value="DUF3667"/>
</dbReference>
<feature type="transmembrane region" description="Helical" evidence="1">
    <location>
        <begin position="318"/>
        <end position="342"/>
    </location>
</feature>
<feature type="transmembrane region" description="Helical" evidence="1">
    <location>
        <begin position="381"/>
        <end position="405"/>
    </location>
</feature>
<evidence type="ECO:0008006" key="4">
    <source>
        <dbReference type="Google" id="ProtNLM"/>
    </source>
</evidence>
<proteinExistence type="predicted"/>
<protein>
    <recommendedName>
        <fullName evidence="4">Gll1812 protein</fullName>
    </recommendedName>
</protein>
<accession>A0A5K7SCL0</accession>
<keyword evidence="3" id="KW-1185">Reference proteome</keyword>
<feature type="transmembrane region" description="Helical" evidence="1">
    <location>
        <begin position="348"/>
        <end position="369"/>
    </location>
</feature>
<organism evidence="2 3">
    <name type="scientific">Aquipluma nitroreducens</name>
    <dbReference type="NCBI Taxonomy" id="2010828"/>
    <lineage>
        <taxon>Bacteria</taxon>
        <taxon>Pseudomonadati</taxon>
        <taxon>Bacteroidota</taxon>
        <taxon>Bacteroidia</taxon>
        <taxon>Marinilabiliales</taxon>
        <taxon>Prolixibacteraceae</taxon>
        <taxon>Aquipluma</taxon>
    </lineage>
</organism>
<keyword evidence="1" id="KW-1133">Transmembrane helix</keyword>
<feature type="transmembrane region" description="Helical" evidence="1">
    <location>
        <begin position="289"/>
        <end position="309"/>
    </location>
</feature>
<evidence type="ECO:0000256" key="1">
    <source>
        <dbReference type="SAM" id="Phobius"/>
    </source>
</evidence>
<dbReference type="RefSeq" id="WP_318347594.1">
    <property type="nucleotide sequence ID" value="NZ_AP018694.1"/>
</dbReference>
<evidence type="ECO:0000313" key="2">
    <source>
        <dbReference type="EMBL" id="BBE19341.1"/>
    </source>
</evidence>
<name>A0A5K7SCL0_9BACT</name>
<reference evidence="2" key="1">
    <citation type="journal article" date="2020" name="Int. J. Syst. Evol. Microbiol.">
        <title>Aquipluma nitroreducens gen. nov. sp. nov., a novel facultatively anaerobic bacterium isolated from a freshwater lake.</title>
        <authorList>
            <person name="Watanabe M."/>
            <person name="Kojima H."/>
            <person name="Fukui M."/>
        </authorList>
    </citation>
    <scope>NUCLEOTIDE SEQUENCE</scope>
    <source>
        <strain evidence="2">MeG22</strain>
    </source>
</reference>
<dbReference type="Proteomes" id="UP001193389">
    <property type="component" value="Chromosome"/>
</dbReference>